<dbReference type="Pfam" id="PF04357">
    <property type="entry name" value="TamB"/>
    <property type="match status" value="1"/>
</dbReference>
<evidence type="ECO:0000256" key="3">
    <source>
        <dbReference type="ARBA" id="ARBA00022989"/>
    </source>
</evidence>
<evidence type="ECO:0000256" key="4">
    <source>
        <dbReference type="ARBA" id="ARBA00023136"/>
    </source>
</evidence>
<evidence type="ECO:0000259" key="5">
    <source>
        <dbReference type="Pfam" id="PF04357"/>
    </source>
</evidence>
<keyword evidence="3" id="KW-1133">Transmembrane helix</keyword>
<dbReference type="GO" id="GO:0009306">
    <property type="term" value="P:protein secretion"/>
    <property type="evidence" value="ECO:0007669"/>
    <property type="project" value="InterPro"/>
</dbReference>
<comment type="caution">
    <text evidence="6">The sequence shown here is derived from an EMBL/GenBank/DDBJ whole genome shotgun (WGS) entry which is preliminary data.</text>
</comment>
<evidence type="ECO:0000313" key="6">
    <source>
        <dbReference type="EMBL" id="RKX69029.1"/>
    </source>
</evidence>
<name>A0A660SE23_UNCW3</name>
<dbReference type="InterPro" id="IPR007452">
    <property type="entry name" value="TamB_C"/>
</dbReference>
<dbReference type="GO" id="GO:0005886">
    <property type="term" value="C:plasma membrane"/>
    <property type="evidence" value="ECO:0007669"/>
    <property type="project" value="InterPro"/>
</dbReference>
<keyword evidence="4" id="KW-0472">Membrane</keyword>
<comment type="subcellular location">
    <subcellularLocation>
        <location evidence="1">Membrane</location>
        <topology evidence="1">Single-pass membrane protein</topology>
    </subcellularLocation>
</comment>
<dbReference type="EMBL" id="QNBE01000111">
    <property type="protein sequence ID" value="RKX69029.1"/>
    <property type="molecule type" value="Genomic_DNA"/>
</dbReference>
<dbReference type="Proteomes" id="UP000268469">
    <property type="component" value="Unassembled WGS sequence"/>
</dbReference>
<dbReference type="PANTHER" id="PTHR36985">
    <property type="entry name" value="TRANSLOCATION AND ASSEMBLY MODULE SUBUNIT TAMB"/>
    <property type="match status" value="1"/>
</dbReference>
<reference evidence="6 7" key="1">
    <citation type="submission" date="2018-06" db="EMBL/GenBank/DDBJ databases">
        <title>Extensive metabolic versatility and redundancy in microbially diverse, dynamic hydrothermal sediments.</title>
        <authorList>
            <person name="Dombrowski N."/>
            <person name="Teske A."/>
            <person name="Baker B.J."/>
        </authorList>
    </citation>
    <scope>NUCLEOTIDE SEQUENCE [LARGE SCALE GENOMIC DNA]</scope>
    <source>
        <strain evidence="6">B36_G15</strain>
    </source>
</reference>
<feature type="domain" description="Translocation and assembly module TamB C-terminal" evidence="5">
    <location>
        <begin position="557"/>
        <end position="959"/>
    </location>
</feature>
<organism evidence="6 7">
    <name type="scientific">candidate division WOR-3 bacterium</name>
    <dbReference type="NCBI Taxonomy" id="2052148"/>
    <lineage>
        <taxon>Bacteria</taxon>
        <taxon>Bacteria division WOR-3</taxon>
    </lineage>
</organism>
<protein>
    <recommendedName>
        <fullName evidence="5">Translocation and assembly module TamB C-terminal domain-containing protein</fullName>
    </recommendedName>
</protein>
<sequence>MRKVLLILIGIGVGIYLLLGLPPIQRMIIEIGGGYLKKNLGVELDFARVSGHLLHHLHLSRLRVGNILRIGELDIRYDPLSIISGRIRRITIDGFEVDVDAVLNLRPGKDSGPPPIELDALTIKDGLITYRNYHIPFCLRIGYRKGRLRIDTLRISSPDTKITLQGIYEPEGSVDLSYRVDLLDGRLRSTGVVRGRGDRPIISGRLSYSSPPDCVDLEYRYREGVFSISPISLRSGDHSATGRASYQMDLDRLRLHLRGEGWQLKVKGSLRPRINILLEGEYQEAEFRGRFDYDRNLNGELSIRFKPWLGRVGIHFDPTIKKGYLRAKLSHPNLQDIMITSSFDQKRMGIAISSPVDGRGTITLAPPYPIRLHFWAQEFGLSGLIAGELAKNLRIRIDHLRREELGHLITITEPICLSYQDSTLRITRGELVIDQGSVRLQGMIQPLDLNLTLSHLDLGILSRFLPDHKIEGDLSGEIRLFGQLPRPLAQGHLEFDPVVIVSERDTIGPITLGLKLDRDIIMIDTLKINYRGVKVMGDGITAEIDSLLNLSGRILVEGNPVDFSGQIPLGQDAGLNLTITADSIDLVRFNRLLPAVVERGIVSAHLLLSGKMNHPQISGRFRPDSVVVIYGDTIGPISGRVSYGNGIIIIDSLMVDYRKGKILFSGDLGKGIAVSIDGLRFPIGKSSYSTLDGQIRVAGPIDSLRIKGELAVEGEYSDPIDIALLTRTNRPMPKFLSGLQLDLGIKLKFWVRNEVAQLLLLGDLEVKGSPSQPGVVGRVLIESGGRVHYLGRSFTIEYGAIDLTDPHSIAPELDLIGRTTIRYQEVDYTIQLKISGSPQNLVIGLTSDPPLPRPEIIALLITGKTRGMIRIPEVREVGEKAVAYLLEKIKDDIESRTARVLGLEEITLSRERIGLRKRIYKKAILSYSTGFESWEEQVIGIDYEINPNLSIYSTYDMGNRDTGGGLDLHLELW</sequence>
<evidence type="ECO:0000256" key="2">
    <source>
        <dbReference type="ARBA" id="ARBA00022692"/>
    </source>
</evidence>
<gene>
    <name evidence="6" type="ORF">DRP53_09400</name>
</gene>
<keyword evidence="2" id="KW-0812">Transmembrane</keyword>
<accession>A0A660SE23</accession>
<evidence type="ECO:0000256" key="1">
    <source>
        <dbReference type="ARBA" id="ARBA00004167"/>
    </source>
</evidence>
<dbReference type="AlphaFoldDB" id="A0A660SE23"/>
<proteinExistence type="predicted"/>
<dbReference type="PANTHER" id="PTHR36985:SF1">
    <property type="entry name" value="TRANSLOCATION AND ASSEMBLY MODULE SUBUNIT TAMB"/>
    <property type="match status" value="1"/>
</dbReference>
<evidence type="ECO:0000313" key="7">
    <source>
        <dbReference type="Proteomes" id="UP000268469"/>
    </source>
</evidence>